<dbReference type="EMBL" id="AQFW01000003">
    <property type="protein sequence ID" value="EMZ42371.1"/>
    <property type="molecule type" value="Genomic_DNA"/>
</dbReference>
<dbReference type="AlphaFoldDB" id="N2BQ27"/>
<gene>
    <name evidence="2" type="ORF">C826_00007</name>
</gene>
<feature type="domain" description="AB hydrolase-1" evidence="1">
    <location>
        <begin position="186"/>
        <end position="231"/>
    </location>
</feature>
<name>N2BQ27_9HELI</name>
<dbReference type="Gene3D" id="3.40.50.1820">
    <property type="entry name" value="alpha/beta hydrolase"/>
    <property type="match status" value="1"/>
</dbReference>
<dbReference type="HOGENOM" id="CLU_072755_0_0_7"/>
<accession>N2BQ27</accession>
<proteinExistence type="predicted"/>
<dbReference type="Proteomes" id="UP000012527">
    <property type="component" value="Unassembled WGS sequence"/>
</dbReference>
<dbReference type="InterPro" id="IPR029058">
    <property type="entry name" value="AB_hydrolase_fold"/>
</dbReference>
<evidence type="ECO:0000313" key="2">
    <source>
        <dbReference type="EMBL" id="EMZ42371.1"/>
    </source>
</evidence>
<evidence type="ECO:0000259" key="1">
    <source>
        <dbReference type="Pfam" id="PF00561"/>
    </source>
</evidence>
<evidence type="ECO:0000313" key="3">
    <source>
        <dbReference type="Proteomes" id="UP000012527"/>
    </source>
</evidence>
<protein>
    <recommendedName>
        <fullName evidence="1">AB hydrolase-1 domain-containing protein</fullName>
    </recommendedName>
</protein>
<sequence length="239" mass="27943">MNNKVMINRLKDNAELAMAAYGYFHLADSKYDFNKDEIDKRRLKYFREIKAKELGGDLDENTYPTHADILNIEYKYFKDKNSKPQDSWYHKHFLGGDFSPTQSKRFFERYDLLEHCPNTDSGFSATLFKDTKADSKDSEYILAIRGTEFKLEQIQDLLNDYYIGTNNSDMNRVIEQYFDMLLFYEETLKPLLQEKGITKINVVGHSLGGYLTQLFALSYPNIINEVYTYNAPLESRSVA</sequence>
<dbReference type="GeneID" id="60655518"/>
<dbReference type="SUPFAM" id="SSF53474">
    <property type="entry name" value="alpha/beta-Hydrolases"/>
    <property type="match status" value="1"/>
</dbReference>
<dbReference type="Pfam" id="PF00561">
    <property type="entry name" value="Abhydrolase_1"/>
    <property type="match status" value="1"/>
</dbReference>
<organism evidence="2 3">
    <name type="scientific">Helicobacter bilis WiWa</name>
    <dbReference type="NCBI Taxonomy" id="1235804"/>
    <lineage>
        <taxon>Bacteria</taxon>
        <taxon>Pseudomonadati</taxon>
        <taxon>Campylobacterota</taxon>
        <taxon>Epsilonproteobacteria</taxon>
        <taxon>Campylobacterales</taxon>
        <taxon>Helicobacteraceae</taxon>
        <taxon>Helicobacter</taxon>
    </lineage>
</organism>
<dbReference type="RefSeq" id="WP_004083804.1">
    <property type="nucleotide sequence ID" value="NZ_KB822505.1"/>
</dbReference>
<reference evidence="2 3" key="1">
    <citation type="submission" date="2013-02" db="EMBL/GenBank/DDBJ databases">
        <title>The Genome Sequence of Helicobacter bilis WiWa.</title>
        <authorList>
            <consortium name="The Broad Institute Genome Sequencing Platform"/>
            <person name="Ward D."/>
            <person name="Overstreet A.-M.C."/>
            <person name="Ramer-Tait A.E."/>
            <person name="Phillips G.J."/>
            <person name="Wannemuehler M.J."/>
            <person name="Walker B."/>
            <person name="Young S.K."/>
            <person name="Zeng Q."/>
            <person name="Gargeya S."/>
            <person name="Fitzgerald M."/>
            <person name="Haas B."/>
            <person name="Abouelleil A."/>
            <person name="Alvarado L."/>
            <person name="Arachchi H.M."/>
            <person name="Berlin A.M."/>
            <person name="Chapman S.B."/>
            <person name="Dewar J."/>
            <person name="Goldberg J."/>
            <person name="Griggs A."/>
            <person name="Gujja S."/>
            <person name="Hansen M."/>
            <person name="Howarth C."/>
            <person name="Imamovic A."/>
            <person name="Larimer J."/>
            <person name="McCowan C."/>
            <person name="Murphy C."/>
            <person name="Neiman D."/>
            <person name="Pearson M."/>
            <person name="Priest M."/>
            <person name="Roberts A."/>
            <person name="Saif S."/>
            <person name="Shea T."/>
            <person name="Sisk P."/>
            <person name="Sykes S."/>
            <person name="Wortman J."/>
            <person name="Nusbaum C."/>
            <person name="Birren B."/>
        </authorList>
    </citation>
    <scope>NUCLEOTIDE SEQUENCE [LARGE SCALE GENOMIC DNA]</scope>
    <source>
        <strain evidence="2 3">WiWa</strain>
    </source>
</reference>
<dbReference type="InterPro" id="IPR000073">
    <property type="entry name" value="AB_hydrolase_1"/>
</dbReference>
<comment type="caution">
    <text evidence="2">The sequence shown here is derived from an EMBL/GenBank/DDBJ whole genome shotgun (WGS) entry which is preliminary data.</text>
</comment>
<dbReference type="PATRIC" id="fig|1235804.3.peg.4"/>